<proteinExistence type="inferred from homology"/>
<dbReference type="PROSITE" id="PS50895">
    <property type="entry name" value="SURF1"/>
    <property type="match status" value="1"/>
</dbReference>
<comment type="caution">
    <text evidence="6">Lacks conserved residue(s) required for the propagation of feature annotation.</text>
</comment>
<dbReference type="Pfam" id="PF02104">
    <property type="entry name" value="SURF1"/>
    <property type="match status" value="1"/>
</dbReference>
<evidence type="ECO:0000256" key="3">
    <source>
        <dbReference type="ARBA" id="ARBA00022692"/>
    </source>
</evidence>
<feature type="transmembrane region" description="Helical" evidence="6">
    <location>
        <begin position="193"/>
        <end position="215"/>
    </location>
</feature>
<evidence type="ECO:0000256" key="5">
    <source>
        <dbReference type="ARBA" id="ARBA00023136"/>
    </source>
</evidence>
<protein>
    <recommendedName>
        <fullName evidence="6">SURF1-like protein</fullName>
    </recommendedName>
</protein>
<organism evidence="7 8">
    <name type="scientific">Antarcticimicrobium luteum</name>
    <dbReference type="NCBI Taxonomy" id="2547397"/>
    <lineage>
        <taxon>Bacteria</taxon>
        <taxon>Pseudomonadati</taxon>
        <taxon>Pseudomonadota</taxon>
        <taxon>Alphaproteobacteria</taxon>
        <taxon>Rhodobacterales</taxon>
        <taxon>Paracoccaceae</taxon>
        <taxon>Antarcticimicrobium</taxon>
    </lineage>
</organism>
<comment type="subcellular location">
    <subcellularLocation>
        <location evidence="6">Cell membrane</location>
        <topology evidence="6">Multi-pass membrane protein</topology>
    </subcellularLocation>
    <subcellularLocation>
        <location evidence="1">Membrane</location>
    </subcellularLocation>
</comment>
<keyword evidence="3 6" id="KW-0812">Transmembrane</keyword>
<dbReference type="AlphaFoldDB" id="A0A4R5V7K6"/>
<dbReference type="PANTHER" id="PTHR23427">
    <property type="entry name" value="SURFEIT LOCUS PROTEIN"/>
    <property type="match status" value="1"/>
</dbReference>
<dbReference type="CDD" id="cd06662">
    <property type="entry name" value="SURF1"/>
    <property type="match status" value="1"/>
</dbReference>
<keyword evidence="5 6" id="KW-0472">Membrane</keyword>
<dbReference type="OrthoDB" id="6079986at2"/>
<dbReference type="EMBL" id="SMUV01000064">
    <property type="protein sequence ID" value="TDK48058.1"/>
    <property type="molecule type" value="Genomic_DNA"/>
</dbReference>
<reference evidence="7 8" key="1">
    <citation type="submission" date="2019-03" db="EMBL/GenBank/DDBJ databases">
        <title>Ruegeria lutea sp. nov., a novel strain, isolated from marine sediment, the Masan Bay, South Korea.</title>
        <authorList>
            <person name="Kim J."/>
            <person name="Kim D.-Y."/>
            <person name="Lee S.-S."/>
        </authorList>
    </citation>
    <scope>NUCLEOTIDE SEQUENCE [LARGE SCALE GENOMIC DNA]</scope>
    <source>
        <strain evidence="7 8">318-1</strain>
    </source>
</reference>
<dbReference type="InterPro" id="IPR002994">
    <property type="entry name" value="Surf1/Shy1"/>
</dbReference>
<keyword evidence="6" id="KW-1003">Cell membrane</keyword>
<dbReference type="Proteomes" id="UP000295301">
    <property type="component" value="Unassembled WGS sequence"/>
</dbReference>
<evidence type="ECO:0000256" key="1">
    <source>
        <dbReference type="ARBA" id="ARBA00004370"/>
    </source>
</evidence>
<gene>
    <name evidence="7" type="ORF">E1832_10370</name>
</gene>
<accession>A0A4R5V7K6</accession>
<dbReference type="RefSeq" id="WP_133359682.1">
    <property type="nucleotide sequence ID" value="NZ_SMUV01000064.1"/>
</dbReference>
<sequence>MRRFLFLLIFGLAGMAILLSLGTWQVRRLAWKQAVLAEIEARIGADPVALPADPDPERDRYLPVGVSGTMGATELHVLVSTRDFGAGYRIIAPFTTEAGRRILIDRGFVPTEDKGAARGTGAMEVTGNLHWPDEIDGFTPEPERDENIWFARDVPALAATLDTEPLLLIARSRTDPGVTPLPVTTTGIPNDHLQYAVTWFGLALVWALMTIYFLWRTRARPRSDER</sequence>
<comment type="similarity">
    <text evidence="2 6">Belongs to the SURF1 family.</text>
</comment>
<dbReference type="InterPro" id="IPR045214">
    <property type="entry name" value="Surf1/Surf4"/>
</dbReference>
<evidence type="ECO:0000256" key="4">
    <source>
        <dbReference type="ARBA" id="ARBA00022989"/>
    </source>
</evidence>
<evidence type="ECO:0000313" key="8">
    <source>
        <dbReference type="Proteomes" id="UP000295301"/>
    </source>
</evidence>
<keyword evidence="8" id="KW-1185">Reference proteome</keyword>
<evidence type="ECO:0000256" key="2">
    <source>
        <dbReference type="ARBA" id="ARBA00007165"/>
    </source>
</evidence>
<keyword evidence="4 6" id="KW-1133">Transmembrane helix</keyword>
<comment type="caution">
    <text evidence="7">The sequence shown here is derived from an EMBL/GenBank/DDBJ whole genome shotgun (WGS) entry which is preliminary data.</text>
</comment>
<dbReference type="GO" id="GO:0005886">
    <property type="term" value="C:plasma membrane"/>
    <property type="evidence" value="ECO:0007669"/>
    <property type="project" value="UniProtKB-SubCell"/>
</dbReference>
<evidence type="ECO:0000313" key="7">
    <source>
        <dbReference type="EMBL" id="TDK48058.1"/>
    </source>
</evidence>
<evidence type="ECO:0000256" key="6">
    <source>
        <dbReference type="RuleBase" id="RU363076"/>
    </source>
</evidence>
<name>A0A4R5V7K6_9RHOB</name>
<dbReference type="PANTHER" id="PTHR23427:SF2">
    <property type="entry name" value="SURFEIT LOCUS PROTEIN 1"/>
    <property type="match status" value="1"/>
</dbReference>